<feature type="transmembrane region" description="Helical" evidence="1">
    <location>
        <begin position="54"/>
        <end position="71"/>
    </location>
</feature>
<organism evidence="2 3">
    <name type="scientific">Halosegnis marinus</name>
    <dbReference type="NCBI Taxonomy" id="3034023"/>
    <lineage>
        <taxon>Archaea</taxon>
        <taxon>Methanobacteriati</taxon>
        <taxon>Methanobacteriota</taxon>
        <taxon>Stenosarchaea group</taxon>
        <taxon>Halobacteria</taxon>
        <taxon>Halobacteriales</taxon>
        <taxon>Natronomonadaceae</taxon>
        <taxon>Halosegnis</taxon>
    </lineage>
</organism>
<keyword evidence="1" id="KW-0812">Transmembrane</keyword>
<sequence>MGLLSPLGWLAEQTSSYPFRISGGIAALGGGTATYLGVGPGATVTDVTAFASAHPAYVAAVVVGLAALLFYDG</sequence>
<protein>
    <submittedName>
        <fullName evidence="2">Uncharacterized protein</fullName>
    </submittedName>
</protein>
<dbReference type="EMBL" id="JBHTAP010000001">
    <property type="protein sequence ID" value="MFC7235038.1"/>
    <property type="molecule type" value="Genomic_DNA"/>
</dbReference>
<keyword evidence="3" id="KW-1185">Reference proteome</keyword>
<evidence type="ECO:0000313" key="3">
    <source>
        <dbReference type="Proteomes" id="UP001596398"/>
    </source>
</evidence>
<gene>
    <name evidence="2" type="ORF">ACFQJ4_06870</name>
</gene>
<dbReference type="GeneID" id="79266717"/>
<proteinExistence type="predicted"/>
<keyword evidence="1" id="KW-1133">Transmembrane helix</keyword>
<name>A0ABD5ZNL0_9EURY</name>
<reference evidence="2 3" key="1">
    <citation type="journal article" date="2019" name="Int. J. Syst. Evol. Microbiol.">
        <title>The Global Catalogue of Microorganisms (GCM) 10K type strain sequencing project: providing services to taxonomists for standard genome sequencing and annotation.</title>
        <authorList>
            <consortium name="The Broad Institute Genomics Platform"/>
            <consortium name="The Broad Institute Genome Sequencing Center for Infectious Disease"/>
            <person name="Wu L."/>
            <person name="Ma J."/>
        </authorList>
    </citation>
    <scope>NUCLEOTIDE SEQUENCE [LARGE SCALE GENOMIC DNA]</scope>
    <source>
        <strain evidence="2 3">DT85</strain>
    </source>
</reference>
<dbReference type="AlphaFoldDB" id="A0ABD5ZNL0"/>
<comment type="caution">
    <text evidence="2">The sequence shown here is derived from an EMBL/GenBank/DDBJ whole genome shotgun (WGS) entry which is preliminary data.</text>
</comment>
<evidence type="ECO:0000256" key="1">
    <source>
        <dbReference type="SAM" id="Phobius"/>
    </source>
</evidence>
<dbReference type="Proteomes" id="UP001596398">
    <property type="component" value="Unassembled WGS sequence"/>
</dbReference>
<dbReference type="RefSeq" id="WP_276236060.1">
    <property type="nucleotide sequence ID" value="NZ_CP119802.1"/>
</dbReference>
<keyword evidence="1" id="KW-0472">Membrane</keyword>
<accession>A0ABD5ZNL0</accession>
<evidence type="ECO:0000313" key="2">
    <source>
        <dbReference type="EMBL" id="MFC7235038.1"/>
    </source>
</evidence>